<dbReference type="AlphaFoldDB" id="A5E6G0"/>
<evidence type="ECO:0000313" key="2">
    <source>
        <dbReference type="EMBL" id="EDK47018.1"/>
    </source>
</evidence>
<dbReference type="HOGENOM" id="CLU_575001_0_0_1"/>
<feature type="region of interest" description="Disordered" evidence="1">
    <location>
        <begin position="336"/>
        <end position="362"/>
    </location>
</feature>
<dbReference type="Proteomes" id="UP000001996">
    <property type="component" value="Unassembled WGS sequence"/>
</dbReference>
<dbReference type="EMBL" id="CH981531">
    <property type="protein sequence ID" value="EDK47018.1"/>
    <property type="molecule type" value="Genomic_DNA"/>
</dbReference>
<dbReference type="KEGG" id="lel:PVL30_005330"/>
<gene>
    <name evidence="2" type="ORF">LELG_05199</name>
</gene>
<evidence type="ECO:0000313" key="3">
    <source>
        <dbReference type="Proteomes" id="UP000001996"/>
    </source>
</evidence>
<evidence type="ECO:0000256" key="1">
    <source>
        <dbReference type="SAM" id="MobiDB-lite"/>
    </source>
</evidence>
<proteinExistence type="predicted"/>
<dbReference type="InParanoid" id="A5E6G0"/>
<dbReference type="VEuPathDB" id="FungiDB:LELG_05199"/>
<accession>A5E6G0</accession>
<dbReference type="GeneID" id="5230776"/>
<reference evidence="2 3" key="1">
    <citation type="journal article" date="2009" name="Nature">
        <title>Evolution of pathogenicity and sexual reproduction in eight Candida genomes.</title>
        <authorList>
            <person name="Butler G."/>
            <person name="Rasmussen M.D."/>
            <person name="Lin M.F."/>
            <person name="Santos M.A."/>
            <person name="Sakthikumar S."/>
            <person name="Munro C.A."/>
            <person name="Rheinbay E."/>
            <person name="Grabherr M."/>
            <person name="Forche A."/>
            <person name="Reedy J.L."/>
            <person name="Agrafioti I."/>
            <person name="Arnaud M.B."/>
            <person name="Bates S."/>
            <person name="Brown A.J."/>
            <person name="Brunke S."/>
            <person name="Costanzo M.C."/>
            <person name="Fitzpatrick D.A."/>
            <person name="de Groot P.W."/>
            <person name="Harris D."/>
            <person name="Hoyer L.L."/>
            <person name="Hube B."/>
            <person name="Klis F.M."/>
            <person name="Kodira C."/>
            <person name="Lennard N."/>
            <person name="Logue M.E."/>
            <person name="Martin R."/>
            <person name="Neiman A.M."/>
            <person name="Nikolaou E."/>
            <person name="Quail M.A."/>
            <person name="Quinn J."/>
            <person name="Santos M.C."/>
            <person name="Schmitzberger F.F."/>
            <person name="Sherlock G."/>
            <person name="Shah P."/>
            <person name="Silverstein K.A."/>
            <person name="Skrzypek M.S."/>
            <person name="Soll D."/>
            <person name="Staggs R."/>
            <person name="Stansfield I."/>
            <person name="Stumpf M.P."/>
            <person name="Sudbery P.E."/>
            <person name="Srikantha T."/>
            <person name="Zeng Q."/>
            <person name="Berman J."/>
            <person name="Berriman M."/>
            <person name="Heitman J."/>
            <person name="Gow N.A."/>
            <person name="Lorenz M.C."/>
            <person name="Birren B.W."/>
            <person name="Kellis M."/>
            <person name="Cuomo C.A."/>
        </authorList>
    </citation>
    <scope>NUCLEOTIDE SEQUENCE [LARGE SCALE GENOMIC DNA]</scope>
    <source>
        <strain evidence="3">ATCC 11503 / BCRC 21390 / CBS 2605 / JCM 1781 / NBRC 1676 / NRRL YB-4239</strain>
    </source>
</reference>
<sequence length="475" mass="54043">MKENLETHAQCIPTPITATTNTTNTTTTITKNKILHSPPLPSKHTNLNTNVNTNITFNASQSQLQLLYQLTKTLNAKLETLLEDEQLTYPTLIDQYESISFTVDTDSMQELRIALPSDELTGNKNLDVKIVVSSGKSIFDETWTSSGETQEETEPEIEIEIETEKIKERLIRPPNTIIPNHSQPPLPSQSLKKTKSEGPLSIHHFGTGIEKIENTNCETLSITNLQNTRKVLECSTILPNVTYQTRQLALQSINNRSNTNISNNINNGTNNLMEYSATLSNNKYPARDENNQFSNIEYDLSLLQRYDIDDDEIPFIVNPNPQLLILLDEYLLSEDEVEEDDEVAEEEEEEEEEEVGTNNTLENYKNTEIEFSFCTEPQLHHQDYSLHKILPSVTIEKSKYDENKEYYDINLQEHNLQNIMNGEVESNTNLYLRKVLNDSGPFYTDPYGSEGIEADTSNDEMGGYNPMNVVQIGNF</sequence>
<keyword evidence="3" id="KW-1185">Reference proteome</keyword>
<feature type="region of interest" description="Disordered" evidence="1">
    <location>
        <begin position="175"/>
        <end position="197"/>
    </location>
</feature>
<name>A5E6G0_LODEL</name>
<protein>
    <submittedName>
        <fullName evidence="2">Uncharacterized protein</fullName>
    </submittedName>
</protein>
<feature type="compositionally biased region" description="Acidic residues" evidence="1">
    <location>
        <begin position="336"/>
        <end position="355"/>
    </location>
</feature>
<organism evidence="2 3">
    <name type="scientific">Lodderomyces elongisporus (strain ATCC 11503 / CBS 2605 / JCM 1781 / NBRC 1676 / NRRL YB-4239)</name>
    <name type="common">Yeast</name>
    <name type="synonym">Saccharomyces elongisporus</name>
    <dbReference type="NCBI Taxonomy" id="379508"/>
    <lineage>
        <taxon>Eukaryota</taxon>
        <taxon>Fungi</taxon>
        <taxon>Dikarya</taxon>
        <taxon>Ascomycota</taxon>
        <taxon>Saccharomycotina</taxon>
        <taxon>Pichiomycetes</taxon>
        <taxon>Debaryomycetaceae</taxon>
        <taxon>Candida/Lodderomyces clade</taxon>
        <taxon>Lodderomyces</taxon>
    </lineage>
</organism>